<dbReference type="EMBL" id="JASMQC010000022">
    <property type="protein sequence ID" value="KAK1935677.1"/>
    <property type="molecule type" value="Genomic_DNA"/>
</dbReference>
<dbReference type="Proteomes" id="UP001259832">
    <property type="component" value="Unassembled WGS sequence"/>
</dbReference>
<accession>A0AAD9LHC5</accession>
<name>A0AAD9LHC5_9STRA</name>
<organism evidence="1 2">
    <name type="scientific">Phytophthora citrophthora</name>
    <dbReference type="NCBI Taxonomy" id="4793"/>
    <lineage>
        <taxon>Eukaryota</taxon>
        <taxon>Sar</taxon>
        <taxon>Stramenopiles</taxon>
        <taxon>Oomycota</taxon>
        <taxon>Peronosporomycetes</taxon>
        <taxon>Peronosporales</taxon>
        <taxon>Peronosporaceae</taxon>
        <taxon>Phytophthora</taxon>
    </lineage>
</organism>
<sequence length="60" mass="6836">MAYVEDFNKKNPADKASWFYPLRAKYQDAGIGRMIEDPSTVKIAKLVPVNYSGQIKAMIR</sequence>
<reference evidence="1" key="1">
    <citation type="submission" date="2023-08" db="EMBL/GenBank/DDBJ databases">
        <title>Reference Genome Resource for the Citrus Pathogen Phytophthora citrophthora.</title>
        <authorList>
            <person name="Moller H."/>
            <person name="Coetzee B."/>
            <person name="Rose L.J."/>
            <person name="Van Niekerk J.M."/>
        </authorList>
    </citation>
    <scope>NUCLEOTIDE SEQUENCE</scope>
    <source>
        <strain evidence="1">STE-U-9442</strain>
    </source>
</reference>
<keyword evidence="2" id="KW-1185">Reference proteome</keyword>
<evidence type="ECO:0000313" key="2">
    <source>
        <dbReference type="Proteomes" id="UP001259832"/>
    </source>
</evidence>
<comment type="caution">
    <text evidence="1">The sequence shown here is derived from an EMBL/GenBank/DDBJ whole genome shotgun (WGS) entry which is preliminary data.</text>
</comment>
<gene>
    <name evidence="1" type="ORF">P3T76_010372</name>
</gene>
<dbReference type="AlphaFoldDB" id="A0AAD9LHC5"/>
<evidence type="ECO:0000313" key="1">
    <source>
        <dbReference type="EMBL" id="KAK1935677.1"/>
    </source>
</evidence>
<protein>
    <submittedName>
        <fullName evidence="1">Uncharacterized protein</fullName>
    </submittedName>
</protein>
<proteinExistence type="predicted"/>